<dbReference type="EMBL" id="JANHOG010000357">
    <property type="protein sequence ID" value="KAJ3555185.1"/>
    <property type="molecule type" value="Genomic_DNA"/>
</dbReference>
<protein>
    <submittedName>
        <fullName evidence="1">Uncharacterized protein</fullName>
    </submittedName>
</protein>
<accession>A0ACC1T7P9</accession>
<dbReference type="Proteomes" id="UP001148662">
    <property type="component" value="Unassembled WGS sequence"/>
</dbReference>
<sequence length="102" mass="11324">MTSHGGLALFHEWAPPEYKNSSLPIVPTGHTHAPRQTTSKPERSRSGTSKYNIKPLRYGNFLSMVKYPPLLITWHDEGISRGPSSALELNAKTILVSRIALD</sequence>
<evidence type="ECO:0000313" key="2">
    <source>
        <dbReference type="Proteomes" id="UP001148662"/>
    </source>
</evidence>
<comment type="caution">
    <text evidence="1">The sequence shown here is derived from an EMBL/GenBank/DDBJ whole genome shotgun (WGS) entry which is preliminary data.</text>
</comment>
<gene>
    <name evidence="1" type="ORF">NM688_g2717</name>
</gene>
<keyword evidence="2" id="KW-1185">Reference proteome</keyword>
<proteinExistence type="predicted"/>
<evidence type="ECO:0000313" key="1">
    <source>
        <dbReference type="EMBL" id="KAJ3555185.1"/>
    </source>
</evidence>
<organism evidence="1 2">
    <name type="scientific">Phlebia brevispora</name>
    <dbReference type="NCBI Taxonomy" id="194682"/>
    <lineage>
        <taxon>Eukaryota</taxon>
        <taxon>Fungi</taxon>
        <taxon>Dikarya</taxon>
        <taxon>Basidiomycota</taxon>
        <taxon>Agaricomycotina</taxon>
        <taxon>Agaricomycetes</taxon>
        <taxon>Polyporales</taxon>
        <taxon>Meruliaceae</taxon>
        <taxon>Phlebia</taxon>
    </lineage>
</organism>
<reference evidence="1" key="1">
    <citation type="submission" date="2022-07" db="EMBL/GenBank/DDBJ databases">
        <title>Genome Sequence of Phlebia brevispora.</title>
        <authorList>
            <person name="Buettner E."/>
        </authorList>
    </citation>
    <scope>NUCLEOTIDE SEQUENCE</scope>
    <source>
        <strain evidence="1">MPL23</strain>
    </source>
</reference>
<name>A0ACC1T7P9_9APHY</name>